<protein>
    <submittedName>
        <fullName evidence="3">Uncharacterized protein</fullName>
    </submittedName>
</protein>
<feature type="transmembrane region" description="Helical" evidence="2">
    <location>
        <begin position="121"/>
        <end position="142"/>
    </location>
</feature>
<gene>
    <name evidence="3" type="ORF">BDY21DRAFT_96215</name>
</gene>
<evidence type="ECO:0000313" key="3">
    <source>
        <dbReference type="EMBL" id="KAF2454880.1"/>
    </source>
</evidence>
<organism evidence="3 4">
    <name type="scientific">Lineolata rhizophorae</name>
    <dbReference type="NCBI Taxonomy" id="578093"/>
    <lineage>
        <taxon>Eukaryota</taxon>
        <taxon>Fungi</taxon>
        <taxon>Dikarya</taxon>
        <taxon>Ascomycota</taxon>
        <taxon>Pezizomycotina</taxon>
        <taxon>Dothideomycetes</taxon>
        <taxon>Dothideomycetes incertae sedis</taxon>
        <taxon>Lineolatales</taxon>
        <taxon>Lineolataceae</taxon>
        <taxon>Lineolata</taxon>
    </lineage>
</organism>
<name>A0A6A6NSV1_9PEZI</name>
<evidence type="ECO:0000313" key="4">
    <source>
        <dbReference type="Proteomes" id="UP000799766"/>
    </source>
</evidence>
<keyword evidence="2" id="KW-0472">Membrane</keyword>
<reference evidence="3" key="1">
    <citation type="journal article" date="2020" name="Stud. Mycol.">
        <title>101 Dothideomycetes genomes: a test case for predicting lifestyles and emergence of pathogens.</title>
        <authorList>
            <person name="Haridas S."/>
            <person name="Albert R."/>
            <person name="Binder M."/>
            <person name="Bloem J."/>
            <person name="Labutti K."/>
            <person name="Salamov A."/>
            <person name="Andreopoulos B."/>
            <person name="Baker S."/>
            <person name="Barry K."/>
            <person name="Bills G."/>
            <person name="Bluhm B."/>
            <person name="Cannon C."/>
            <person name="Castanera R."/>
            <person name="Culley D."/>
            <person name="Daum C."/>
            <person name="Ezra D."/>
            <person name="Gonzalez J."/>
            <person name="Henrissat B."/>
            <person name="Kuo A."/>
            <person name="Liang C."/>
            <person name="Lipzen A."/>
            <person name="Lutzoni F."/>
            <person name="Magnuson J."/>
            <person name="Mondo S."/>
            <person name="Nolan M."/>
            <person name="Ohm R."/>
            <person name="Pangilinan J."/>
            <person name="Park H.-J."/>
            <person name="Ramirez L."/>
            <person name="Alfaro M."/>
            <person name="Sun H."/>
            <person name="Tritt A."/>
            <person name="Yoshinaga Y."/>
            <person name="Zwiers L.-H."/>
            <person name="Turgeon B."/>
            <person name="Goodwin S."/>
            <person name="Spatafora J."/>
            <person name="Crous P."/>
            <person name="Grigoriev I."/>
        </authorList>
    </citation>
    <scope>NUCLEOTIDE SEQUENCE</scope>
    <source>
        <strain evidence="3">ATCC 16933</strain>
    </source>
</reference>
<dbReference type="EMBL" id="MU001689">
    <property type="protein sequence ID" value="KAF2454880.1"/>
    <property type="molecule type" value="Genomic_DNA"/>
</dbReference>
<evidence type="ECO:0000256" key="2">
    <source>
        <dbReference type="SAM" id="Phobius"/>
    </source>
</evidence>
<keyword evidence="2" id="KW-0812">Transmembrane</keyword>
<dbReference type="AlphaFoldDB" id="A0A6A6NSV1"/>
<feature type="compositionally biased region" description="Pro residues" evidence="1">
    <location>
        <begin position="1"/>
        <end position="23"/>
    </location>
</feature>
<sequence>MWPPPPPPPPPPPTGFIPPPPNPQHRVTELSEEPAAFLAGHLADWLANALTMPLNAVLYRCVATTYLATPAGSFVVDAGGAADAATGAAAGAVRPLGWGLWMPGLGLGGLRAGERWKLRQLVGKVALCCAIELLVIFGVWGVEWVVVTGLGRKWFGWGKLGREKKLKKATARGEDVD</sequence>
<dbReference type="SUPFAM" id="SSF101447">
    <property type="entry name" value="Formin homology 2 domain (FH2 domain)"/>
    <property type="match status" value="1"/>
</dbReference>
<feature type="region of interest" description="Disordered" evidence="1">
    <location>
        <begin position="1"/>
        <end position="27"/>
    </location>
</feature>
<evidence type="ECO:0000256" key="1">
    <source>
        <dbReference type="SAM" id="MobiDB-lite"/>
    </source>
</evidence>
<dbReference type="Proteomes" id="UP000799766">
    <property type="component" value="Unassembled WGS sequence"/>
</dbReference>
<accession>A0A6A6NSV1</accession>
<keyword evidence="4" id="KW-1185">Reference proteome</keyword>
<proteinExistence type="predicted"/>
<keyword evidence="2" id="KW-1133">Transmembrane helix</keyword>